<dbReference type="SMART" id="SM00530">
    <property type="entry name" value="HTH_XRE"/>
    <property type="match status" value="1"/>
</dbReference>
<accession>A0A937VYR7</accession>
<proteinExistence type="predicted"/>
<evidence type="ECO:0000256" key="1">
    <source>
        <dbReference type="ARBA" id="ARBA00023125"/>
    </source>
</evidence>
<dbReference type="Proteomes" id="UP000712673">
    <property type="component" value="Unassembled WGS sequence"/>
</dbReference>
<feature type="region of interest" description="Disordered" evidence="2">
    <location>
        <begin position="66"/>
        <end position="102"/>
    </location>
</feature>
<evidence type="ECO:0000313" key="4">
    <source>
        <dbReference type="EMBL" id="MBM3223566.1"/>
    </source>
</evidence>
<dbReference type="InterPro" id="IPR050807">
    <property type="entry name" value="TransReg_Diox_bact_type"/>
</dbReference>
<dbReference type="GO" id="GO:0005829">
    <property type="term" value="C:cytosol"/>
    <property type="evidence" value="ECO:0007669"/>
    <property type="project" value="TreeGrafter"/>
</dbReference>
<dbReference type="PANTHER" id="PTHR46797:SF1">
    <property type="entry name" value="METHYLPHOSPHONATE SYNTHASE"/>
    <property type="match status" value="1"/>
</dbReference>
<dbReference type="AlphaFoldDB" id="A0A937VYR7"/>
<evidence type="ECO:0000259" key="3">
    <source>
        <dbReference type="PROSITE" id="PS50943"/>
    </source>
</evidence>
<sequence>MTETLGSRIREARERYGMSQAELARRIGISGTALNQIESGKTPDPGVSRIIGIARVLGVSMDDLVGLHEDTQAAPSTTRPREEPQDTPQPKRQRPRKAAPVA</sequence>
<dbReference type="EMBL" id="VGLS01000162">
    <property type="protein sequence ID" value="MBM3223566.1"/>
    <property type="molecule type" value="Genomic_DNA"/>
</dbReference>
<gene>
    <name evidence="4" type="ORF">FJZ47_07175</name>
</gene>
<dbReference type="PROSITE" id="PS50943">
    <property type="entry name" value="HTH_CROC1"/>
    <property type="match status" value="1"/>
</dbReference>
<organism evidence="4 5">
    <name type="scientific">Tectimicrobiota bacterium</name>
    <dbReference type="NCBI Taxonomy" id="2528274"/>
    <lineage>
        <taxon>Bacteria</taxon>
        <taxon>Pseudomonadati</taxon>
        <taxon>Nitrospinota/Tectimicrobiota group</taxon>
        <taxon>Candidatus Tectimicrobiota</taxon>
    </lineage>
</organism>
<feature type="compositionally biased region" description="Basic residues" evidence="2">
    <location>
        <begin position="91"/>
        <end position="102"/>
    </location>
</feature>
<dbReference type="InterPro" id="IPR001387">
    <property type="entry name" value="Cro/C1-type_HTH"/>
</dbReference>
<dbReference type="InterPro" id="IPR010982">
    <property type="entry name" value="Lambda_DNA-bd_dom_sf"/>
</dbReference>
<dbReference type="Gene3D" id="1.10.260.40">
    <property type="entry name" value="lambda repressor-like DNA-binding domains"/>
    <property type="match status" value="1"/>
</dbReference>
<feature type="domain" description="HTH cro/C1-type" evidence="3">
    <location>
        <begin position="9"/>
        <end position="64"/>
    </location>
</feature>
<reference evidence="4" key="1">
    <citation type="submission" date="2019-03" db="EMBL/GenBank/DDBJ databases">
        <title>Lake Tanganyika Metagenome-Assembled Genomes (MAGs).</title>
        <authorList>
            <person name="Tran P."/>
        </authorList>
    </citation>
    <scope>NUCLEOTIDE SEQUENCE</scope>
    <source>
        <strain evidence="4">K_DeepCast_65m_m2_066</strain>
    </source>
</reference>
<dbReference type="SUPFAM" id="SSF47413">
    <property type="entry name" value="lambda repressor-like DNA-binding domains"/>
    <property type="match status" value="1"/>
</dbReference>
<dbReference type="PANTHER" id="PTHR46797">
    <property type="entry name" value="HTH-TYPE TRANSCRIPTIONAL REGULATOR"/>
    <property type="match status" value="1"/>
</dbReference>
<dbReference type="GO" id="GO:0003677">
    <property type="term" value="F:DNA binding"/>
    <property type="evidence" value="ECO:0007669"/>
    <property type="project" value="UniProtKB-KW"/>
</dbReference>
<protein>
    <submittedName>
        <fullName evidence="4">Helix-turn-helix transcriptional regulator</fullName>
    </submittedName>
</protein>
<name>A0A937VYR7_UNCTE</name>
<dbReference type="Pfam" id="PF01381">
    <property type="entry name" value="HTH_3"/>
    <property type="match status" value="1"/>
</dbReference>
<dbReference type="CDD" id="cd00093">
    <property type="entry name" value="HTH_XRE"/>
    <property type="match status" value="1"/>
</dbReference>
<keyword evidence="1" id="KW-0238">DNA-binding</keyword>
<comment type="caution">
    <text evidence="4">The sequence shown here is derived from an EMBL/GenBank/DDBJ whole genome shotgun (WGS) entry which is preliminary data.</text>
</comment>
<evidence type="ECO:0000256" key="2">
    <source>
        <dbReference type="SAM" id="MobiDB-lite"/>
    </source>
</evidence>
<dbReference type="GO" id="GO:0003700">
    <property type="term" value="F:DNA-binding transcription factor activity"/>
    <property type="evidence" value="ECO:0007669"/>
    <property type="project" value="TreeGrafter"/>
</dbReference>
<evidence type="ECO:0000313" key="5">
    <source>
        <dbReference type="Proteomes" id="UP000712673"/>
    </source>
</evidence>